<reference key="2">
    <citation type="submission" date="2011-10" db="EMBL/GenBank/DDBJ databases">
        <title>The genome and transcriptome sequence of Clonorchis sinensis provide insights into the carcinogenic liver fluke.</title>
        <authorList>
            <person name="Wang X."/>
            <person name="Huang Y."/>
            <person name="Chen W."/>
            <person name="Liu H."/>
            <person name="Guo L."/>
            <person name="Chen Y."/>
            <person name="Luo F."/>
            <person name="Zhou W."/>
            <person name="Sun J."/>
            <person name="Mao Q."/>
            <person name="Liang P."/>
            <person name="Zhou C."/>
            <person name="Tian Y."/>
            <person name="Men J."/>
            <person name="Lv X."/>
            <person name="Huang L."/>
            <person name="Zhou J."/>
            <person name="Hu Y."/>
            <person name="Li R."/>
            <person name="Zhang F."/>
            <person name="Lei H."/>
            <person name="Li X."/>
            <person name="Hu X."/>
            <person name="Liang C."/>
            <person name="Xu J."/>
            <person name="Wu Z."/>
            <person name="Yu X."/>
        </authorList>
    </citation>
    <scope>NUCLEOTIDE SEQUENCE</scope>
    <source>
        <strain>Henan</strain>
    </source>
</reference>
<sequence length="189" mass="21333">MADVVVVWLPYDRTERKLFRPRQCVSLINQSVGTVCKRTKNSMLTVRIWSLIGYDLRLHPGKFSYLAITRHLDCGKTVDVTYFKGSDLRPATGIVLSSNGKHTVTILDLDDLSGHRRHVGQARNKSAGHWGLSMTNESKLKRPVRNPTSFFISRSTFSGSNVSLLWTVAASIHGQAITTRFRLYLWLAD</sequence>
<dbReference type="AlphaFoldDB" id="G7YEU2"/>
<accession>G7YEU2</accession>
<dbReference type="Proteomes" id="UP000008909">
    <property type="component" value="Unassembled WGS sequence"/>
</dbReference>
<evidence type="ECO:0000313" key="2">
    <source>
        <dbReference type="Proteomes" id="UP000008909"/>
    </source>
</evidence>
<gene>
    <name evidence="1" type="ORF">CLF_106228</name>
</gene>
<evidence type="ECO:0000313" key="1">
    <source>
        <dbReference type="EMBL" id="GAA51475.1"/>
    </source>
</evidence>
<protein>
    <submittedName>
        <fullName evidence="1">Uncharacterized protein</fullName>
    </submittedName>
</protein>
<organism evidence="1 2">
    <name type="scientific">Clonorchis sinensis</name>
    <name type="common">Chinese liver fluke</name>
    <dbReference type="NCBI Taxonomy" id="79923"/>
    <lineage>
        <taxon>Eukaryota</taxon>
        <taxon>Metazoa</taxon>
        <taxon>Spiralia</taxon>
        <taxon>Lophotrochozoa</taxon>
        <taxon>Platyhelminthes</taxon>
        <taxon>Trematoda</taxon>
        <taxon>Digenea</taxon>
        <taxon>Opisthorchiida</taxon>
        <taxon>Opisthorchiata</taxon>
        <taxon>Opisthorchiidae</taxon>
        <taxon>Clonorchis</taxon>
    </lineage>
</organism>
<keyword evidence="2" id="KW-1185">Reference proteome</keyword>
<name>G7YEU2_CLOSI</name>
<dbReference type="EMBL" id="DF143158">
    <property type="protein sequence ID" value="GAA51475.1"/>
    <property type="molecule type" value="Genomic_DNA"/>
</dbReference>
<proteinExistence type="predicted"/>
<reference evidence="1" key="1">
    <citation type="journal article" date="2011" name="Genome Biol.">
        <title>The draft genome of the carcinogenic human liver fluke Clonorchis sinensis.</title>
        <authorList>
            <person name="Wang X."/>
            <person name="Chen W."/>
            <person name="Huang Y."/>
            <person name="Sun J."/>
            <person name="Men J."/>
            <person name="Liu H."/>
            <person name="Luo F."/>
            <person name="Guo L."/>
            <person name="Lv X."/>
            <person name="Deng C."/>
            <person name="Zhou C."/>
            <person name="Fan Y."/>
            <person name="Li X."/>
            <person name="Huang L."/>
            <person name="Hu Y."/>
            <person name="Liang C."/>
            <person name="Hu X."/>
            <person name="Xu J."/>
            <person name="Yu X."/>
        </authorList>
    </citation>
    <scope>NUCLEOTIDE SEQUENCE [LARGE SCALE GENOMIC DNA]</scope>
    <source>
        <strain evidence="1">Henan</strain>
    </source>
</reference>